<protein>
    <recommendedName>
        <fullName evidence="2">BACON domain-containing protein</fullName>
    </recommendedName>
</protein>
<feature type="region of interest" description="Disordered" evidence="1">
    <location>
        <begin position="393"/>
        <end position="412"/>
    </location>
</feature>
<dbReference type="InterPro" id="IPR024361">
    <property type="entry name" value="BACON"/>
</dbReference>
<feature type="region of interest" description="Disordered" evidence="1">
    <location>
        <begin position="274"/>
        <end position="297"/>
    </location>
</feature>
<name>A0ABS9ES13_9BACT</name>
<feature type="compositionally biased region" description="Basic and acidic residues" evidence="1">
    <location>
        <begin position="274"/>
        <end position="285"/>
    </location>
</feature>
<feature type="compositionally biased region" description="Polar residues" evidence="1">
    <location>
        <begin position="401"/>
        <end position="412"/>
    </location>
</feature>
<accession>A0ABS9ES13</accession>
<dbReference type="EMBL" id="JAKGUD010000016">
    <property type="protein sequence ID" value="MCF4143484.1"/>
    <property type="molecule type" value="Genomic_DNA"/>
</dbReference>
<evidence type="ECO:0000313" key="4">
    <source>
        <dbReference type="Proteomes" id="UP001200430"/>
    </source>
</evidence>
<dbReference type="Pfam" id="PF13004">
    <property type="entry name" value="BACON"/>
    <property type="match status" value="1"/>
</dbReference>
<dbReference type="PROSITE" id="PS51257">
    <property type="entry name" value="PROKAR_LIPOPROTEIN"/>
    <property type="match status" value="1"/>
</dbReference>
<keyword evidence="4" id="KW-1185">Reference proteome</keyword>
<dbReference type="Proteomes" id="UP001200430">
    <property type="component" value="Unassembled WGS sequence"/>
</dbReference>
<comment type="caution">
    <text evidence="3">The sequence shown here is derived from an EMBL/GenBank/DDBJ whole genome shotgun (WGS) entry which is preliminary data.</text>
</comment>
<dbReference type="RefSeq" id="WP_236100185.1">
    <property type="nucleotide sequence ID" value="NZ_JAKGUD010000016.1"/>
</dbReference>
<reference evidence="3 4" key="1">
    <citation type="submission" date="2022-01" db="EMBL/GenBank/DDBJ databases">
        <title>Dethiosulfovibrio faecalis sp. nov., a novel proteolytic, non-sulfur-reducing bacterium isolated from a marine aquaculture solid waste bioreactor.</title>
        <authorList>
            <person name="Grabowski S."/>
            <person name="Apolinario E."/>
            <person name="Schneider N."/>
            <person name="Marshall C.W."/>
            <person name="Sowers K.R."/>
        </authorList>
    </citation>
    <scope>NUCLEOTIDE SEQUENCE [LARGE SCALE GENOMIC DNA]</scope>
    <source>
        <strain evidence="3 4">DSM 12537</strain>
    </source>
</reference>
<sequence length="659" mass="72430">MRGSARTFGLWLLLSVSALFLGGCGSGGGSGGVSDGVYVIGQLHGDMAEELASVCETIPYVGGPVNGAIIVSDPEGLHSWYDEDSISAMREALSNGRVVAIEHGTQDEVDFFIDRLLSPEDGEDARLELGYEMPVGMTYVEFYGLKILSDDVFAYVVLNDDEMAPTVSNDLSAEFMVSSGDSYLFMSQDVTLNDGDRSFAVVRGDVTFSVRFDFDEKAYYLVSVDGLSKASEDELDLPVLMGTEFSFTGTTEETEREMELAAAKRVRDWIEGSSEQAREAERSRGELQSSLDRSGSGTDLTKVSQVYSVQNDLTTWGFSYRIIHDIYACHSYNAADGEDSDWFFIKQSAKLNPSKEYHNESGKGNDFSSCYFYITKYGFTNWPVKENGSEDVRPVVEGKSSPESTIGSKTVESSVSRSFSGNVGFDGAGPSGSIGFGVSYSSSESFSISECQIKNDSEAVEAKQRTSWTYTFSRPTSKAASFSIWDFPDLNDAPLSSRSNFQPVNQWIWKIPKEARDEVKGFKCRFDWQSGSSSGAAYAWGIRIYDVSHYDHLGGSPEITVTFPSYPPLIAANDVKLGREAQFTPVDMGTCRDWGAYSDSGWCRLNMVSGTKDDVKDLIVTVEENDTGSDRTATVYLFTKDGKGYDSFRVFQSHVTKAI</sequence>
<proteinExistence type="predicted"/>
<organism evidence="3 4">
    <name type="scientific">Dethiosulfovibrio marinus</name>
    <dbReference type="NCBI Taxonomy" id="133532"/>
    <lineage>
        <taxon>Bacteria</taxon>
        <taxon>Thermotogati</taxon>
        <taxon>Synergistota</taxon>
        <taxon>Synergistia</taxon>
        <taxon>Synergistales</taxon>
        <taxon>Dethiosulfovibrionaceae</taxon>
        <taxon>Dethiosulfovibrio</taxon>
    </lineage>
</organism>
<dbReference type="InterPro" id="IPR013783">
    <property type="entry name" value="Ig-like_fold"/>
</dbReference>
<evidence type="ECO:0000259" key="2">
    <source>
        <dbReference type="Pfam" id="PF13004"/>
    </source>
</evidence>
<evidence type="ECO:0000256" key="1">
    <source>
        <dbReference type="SAM" id="MobiDB-lite"/>
    </source>
</evidence>
<feature type="domain" description="BACON" evidence="2">
    <location>
        <begin position="593"/>
        <end position="652"/>
    </location>
</feature>
<dbReference type="Gene3D" id="2.60.40.10">
    <property type="entry name" value="Immunoglobulins"/>
    <property type="match status" value="1"/>
</dbReference>
<dbReference type="CDD" id="cd14948">
    <property type="entry name" value="BACON"/>
    <property type="match status" value="1"/>
</dbReference>
<feature type="compositionally biased region" description="Polar residues" evidence="1">
    <location>
        <begin position="286"/>
        <end position="297"/>
    </location>
</feature>
<evidence type="ECO:0000313" key="3">
    <source>
        <dbReference type="EMBL" id="MCF4143484.1"/>
    </source>
</evidence>
<gene>
    <name evidence="3" type="ORF">L2W38_11740</name>
</gene>